<dbReference type="GO" id="GO:0009231">
    <property type="term" value="P:riboflavin biosynthetic process"/>
    <property type="evidence" value="ECO:0007669"/>
    <property type="project" value="UniProtKB-KW"/>
</dbReference>
<dbReference type="InterPro" id="IPR017938">
    <property type="entry name" value="Riboflavin_synthase-like_b-brl"/>
</dbReference>
<dbReference type="NCBIfam" id="NF009566">
    <property type="entry name" value="PRK13020.1"/>
    <property type="match status" value="1"/>
</dbReference>
<gene>
    <name evidence="13" type="ORF">C1I91_25875</name>
</gene>
<comment type="catalytic activity">
    <reaction evidence="1">
        <text>2 6,7-dimethyl-8-(1-D-ribityl)lumazine + H(+) = 5-amino-6-(D-ribitylamino)uracil + riboflavin</text>
        <dbReference type="Rhea" id="RHEA:20772"/>
        <dbReference type="ChEBI" id="CHEBI:15378"/>
        <dbReference type="ChEBI" id="CHEBI:15934"/>
        <dbReference type="ChEBI" id="CHEBI:57986"/>
        <dbReference type="ChEBI" id="CHEBI:58201"/>
        <dbReference type="EC" id="2.5.1.9"/>
    </reaction>
</comment>
<reference evidence="13 14" key="1">
    <citation type="submission" date="2018-01" db="EMBL/GenBank/DDBJ databases">
        <title>Genome Sequencing and Assembly of Anaerobacter polyendosporus strain CT4.</title>
        <authorList>
            <person name="Tachaapaikoon C."/>
            <person name="Sutheeworapong S."/>
            <person name="Jenjaroenpun P."/>
            <person name="Wongsurawat T."/>
            <person name="Nookeaw I."/>
            <person name="Cheawchanlertfa P."/>
            <person name="Kosugi A."/>
            <person name="Cheevadhanarak S."/>
            <person name="Ratanakhanokchai K."/>
        </authorList>
    </citation>
    <scope>NUCLEOTIDE SEQUENCE [LARGE SCALE GENOMIC DNA]</scope>
    <source>
        <strain evidence="13 14">CT4</strain>
    </source>
</reference>
<protein>
    <recommendedName>
        <fullName evidence="6 10">Riboflavin synthase</fullName>
        <ecNumber evidence="5 10">2.5.1.9</ecNumber>
    </recommendedName>
</protein>
<evidence type="ECO:0000256" key="11">
    <source>
        <dbReference type="PROSITE-ProRule" id="PRU00524"/>
    </source>
</evidence>
<dbReference type="NCBIfam" id="TIGR00187">
    <property type="entry name" value="ribE"/>
    <property type="match status" value="1"/>
</dbReference>
<dbReference type="PANTHER" id="PTHR21098">
    <property type="entry name" value="RIBOFLAVIN SYNTHASE ALPHA CHAIN"/>
    <property type="match status" value="1"/>
</dbReference>
<evidence type="ECO:0000256" key="7">
    <source>
        <dbReference type="ARBA" id="ARBA00022619"/>
    </source>
</evidence>
<evidence type="ECO:0000256" key="1">
    <source>
        <dbReference type="ARBA" id="ARBA00000968"/>
    </source>
</evidence>
<dbReference type="FunFam" id="2.40.30.20:FF:000004">
    <property type="entry name" value="Riboflavin synthase, alpha subunit"/>
    <property type="match status" value="1"/>
</dbReference>
<dbReference type="SUPFAM" id="SSF63380">
    <property type="entry name" value="Riboflavin synthase domain-like"/>
    <property type="match status" value="2"/>
</dbReference>
<dbReference type="InterPro" id="IPR023366">
    <property type="entry name" value="ATP_synth_asu-like_sf"/>
</dbReference>
<dbReference type="AlphaFoldDB" id="A0A410E297"/>
<dbReference type="CDD" id="cd00402">
    <property type="entry name" value="Riboflavin_synthase_like"/>
    <property type="match status" value="1"/>
</dbReference>
<keyword evidence="14" id="KW-1185">Reference proteome</keyword>
<dbReference type="EMBL" id="CP025746">
    <property type="protein sequence ID" value="QAA35413.1"/>
    <property type="molecule type" value="Genomic_DNA"/>
</dbReference>
<evidence type="ECO:0000313" key="14">
    <source>
        <dbReference type="Proteomes" id="UP000286268"/>
    </source>
</evidence>
<organism evidence="13 14">
    <name type="scientific">Clostridium manihotivorum</name>
    <dbReference type="NCBI Taxonomy" id="2320868"/>
    <lineage>
        <taxon>Bacteria</taxon>
        <taxon>Bacillati</taxon>
        <taxon>Bacillota</taxon>
        <taxon>Clostridia</taxon>
        <taxon>Eubacteriales</taxon>
        <taxon>Clostridiaceae</taxon>
        <taxon>Clostridium</taxon>
    </lineage>
</organism>
<dbReference type="Proteomes" id="UP000286268">
    <property type="component" value="Chromosome"/>
</dbReference>
<dbReference type="InterPro" id="IPR026017">
    <property type="entry name" value="Lumazine-bd_dom"/>
</dbReference>
<dbReference type="PROSITE" id="PS51177">
    <property type="entry name" value="LUMAZINE_BIND"/>
    <property type="match status" value="2"/>
</dbReference>
<dbReference type="Gene3D" id="2.40.30.20">
    <property type="match status" value="2"/>
</dbReference>
<keyword evidence="9" id="KW-0677">Repeat</keyword>
<dbReference type="RefSeq" id="WP_128216111.1">
    <property type="nucleotide sequence ID" value="NZ_CP025746.1"/>
</dbReference>
<dbReference type="KEGG" id="cmah:C1I91_25875"/>
<evidence type="ECO:0000256" key="2">
    <source>
        <dbReference type="ARBA" id="ARBA00002803"/>
    </source>
</evidence>
<evidence type="ECO:0000256" key="10">
    <source>
        <dbReference type="NCBIfam" id="TIGR00187"/>
    </source>
</evidence>
<sequence>MFTGLIEEIGTVEKIDKTEKSAVITIGAKTVLDEVKLGDSICTNGVCLTVTSFYHGKFTVDVMAETMRRSNLKDLERGSKVNLERALRLSDRLGGHMVSGHIDGVGKIEKFLEEANAVWITISADETILKYVVEKGSIAIDGVSLTVAYVDEASFRVSIIPHTKTMTTLLSKHLGDEVNLECDVVGKYVEKILGMNNRDSKKEDISMDFLKDNGFA</sequence>
<comment type="pathway">
    <text evidence="3">Cofactor biosynthesis; riboflavin biosynthesis; riboflavin from 2-hydroxy-3-oxobutyl phosphate and 5-amino-6-(D-ribitylamino)uracil: step 2/2.</text>
</comment>
<evidence type="ECO:0000256" key="8">
    <source>
        <dbReference type="ARBA" id="ARBA00022679"/>
    </source>
</evidence>
<dbReference type="Pfam" id="PF00677">
    <property type="entry name" value="Lum_binding"/>
    <property type="match status" value="2"/>
</dbReference>
<evidence type="ECO:0000259" key="12">
    <source>
        <dbReference type="PROSITE" id="PS51177"/>
    </source>
</evidence>
<name>A0A410E297_9CLOT</name>
<dbReference type="EC" id="2.5.1.9" evidence="5 10"/>
<accession>A0A410E297</accession>
<dbReference type="InterPro" id="IPR001783">
    <property type="entry name" value="Lumazine-bd"/>
</dbReference>
<dbReference type="GO" id="GO:0004746">
    <property type="term" value="F:riboflavin synthase activity"/>
    <property type="evidence" value="ECO:0007669"/>
    <property type="project" value="UniProtKB-UniRule"/>
</dbReference>
<dbReference type="PIRSF" id="PIRSF000498">
    <property type="entry name" value="Riboflavin_syn_A"/>
    <property type="match status" value="1"/>
</dbReference>
<keyword evidence="7" id="KW-0686">Riboflavin biosynthesis</keyword>
<comment type="function">
    <text evidence="2">Catalyzes the dismutation of two molecules of 6,7-dimethyl-8-ribityllumazine, resulting in the formation of riboflavin and 5-amino-6-(D-ribitylamino)uracil.</text>
</comment>
<dbReference type="OrthoDB" id="9788537at2"/>
<feature type="domain" description="Lumazine-binding" evidence="12">
    <location>
        <begin position="1"/>
        <end position="96"/>
    </location>
</feature>
<evidence type="ECO:0000256" key="3">
    <source>
        <dbReference type="ARBA" id="ARBA00004887"/>
    </source>
</evidence>
<dbReference type="NCBIfam" id="NF006767">
    <property type="entry name" value="PRK09289.1"/>
    <property type="match status" value="1"/>
</dbReference>
<evidence type="ECO:0000256" key="4">
    <source>
        <dbReference type="ARBA" id="ARBA00011233"/>
    </source>
</evidence>
<evidence type="ECO:0000256" key="9">
    <source>
        <dbReference type="ARBA" id="ARBA00022737"/>
    </source>
</evidence>
<feature type="domain" description="Lumazine-binding" evidence="12">
    <location>
        <begin position="97"/>
        <end position="193"/>
    </location>
</feature>
<proteinExistence type="predicted"/>
<comment type="subunit">
    <text evidence="4">Homotrimer.</text>
</comment>
<dbReference type="FunFam" id="2.40.30.20:FF:000003">
    <property type="entry name" value="Riboflavin synthase, alpha subunit"/>
    <property type="match status" value="1"/>
</dbReference>
<evidence type="ECO:0000256" key="5">
    <source>
        <dbReference type="ARBA" id="ARBA00012827"/>
    </source>
</evidence>
<keyword evidence="8" id="KW-0808">Transferase</keyword>
<feature type="repeat" description="Lumazine-binding" evidence="11">
    <location>
        <begin position="97"/>
        <end position="193"/>
    </location>
</feature>
<evidence type="ECO:0000256" key="6">
    <source>
        <dbReference type="ARBA" id="ARBA00013950"/>
    </source>
</evidence>
<dbReference type="PANTHER" id="PTHR21098:SF12">
    <property type="entry name" value="RIBOFLAVIN SYNTHASE"/>
    <property type="match status" value="1"/>
</dbReference>
<feature type="repeat" description="Lumazine-binding" evidence="11">
    <location>
        <begin position="1"/>
        <end position="96"/>
    </location>
</feature>
<evidence type="ECO:0000313" key="13">
    <source>
        <dbReference type="EMBL" id="QAA35413.1"/>
    </source>
</evidence>